<evidence type="ECO:0000313" key="11">
    <source>
        <dbReference type="Proteomes" id="UP000274661"/>
    </source>
</evidence>
<evidence type="ECO:0000256" key="1">
    <source>
        <dbReference type="ARBA" id="ARBA00000085"/>
    </source>
</evidence>
<sequence length="396" mass="42922">MVLVYNNITARKRAEAALRASEERLAILLNLTDALRPLKDPLEILDQSTRILGEYMQADRTFIAMMEPDGVNRDVYHEYLRPGASSVLGHHNFDQFGAFVSPLLREGHIMAVEDVATLSLTEAELSAQAHHEEQYSLDGPDLVLAPKAAEVLTLTVHELTTNAVKYGALSTPHGRVSVRWATFERRGASWFGFDWSEEGAPADALAEAASRKPGFGSELIEGRLPYELGGRGKLTIEPGGARCRLEFPMKHGASMLETTAPRRATVFGGALDMSAEAGLTGHRVLVLEDDFYLASDTRRALEGAGAEVLGPCASEGAAMDEMDDNPTAAVVDVNLGRGPSFELARSLKDRGTPFVFITGYDEEIIPSEFDGIARLQKPVELKDVVRSLSSALGLAS</sequence>
<dbReference type="Gene3D" id="3.40.50.2300">
    <property type="match status" value="1"/>
</dbReference>
<dbReference type="PANTHER" id="PTHR41523">
    <property type="entry name" value="TWO-COMPONENT SYSTEM SENSOR PROTEIN"/>
    <property type="match status" value="1"/>
</dbReference>
<dbReference type="OrthoDB" id="582170at2"/>
<organism evidence="10 11">
    <name type="scientific">Sphingomonas ginkgonis</name>
    <dbReference type="NCBI Taxonomy" id="2315330"/>
    <lineage>
        <taxon>Bacteria</taxon>
        <taxon>Pseudomonadati</taxon>
        <taxon>Pseudomonadota</taxon>
        <taxon>Alphaproteobacteria</taxon>
        <taxon>Sphingomonadales</taxon>
        <taxon>Sphingomonadaceae</taxon>
        <taxon>Sphingomonas</taxon>
    </lineage>
</organism>
<comment type="catalytic activity">
    <reaction evidence="1">
        <text>ATP + protein L-histidine = ADP + protein N-phospho-L-histidine.</text>
        <dbReference type="EC" id="2.7.13.3"/>
    </reaction>
</comment>
<proteinExistence type="predicted"/>
<dbReference type="SMART" id="SM00448">
    <property type="entry name" value="REC"/>
    <property type="match status" value="1"/>
</dbReference>
<dbReference type="Gene3D" id="3.30.450.40">
    <property type="match status" value="1"/>
</dbReference>
<protein>
    <recommendedName>
        <fullName evidence="2">histidine kinase</fullName>
        <ecNumber evidence="2">2.7.13.3</ecNumber>
    </recommendedName>
</protein>
<dbReference type="InterPro" id="IPR001789">
    <property type="entry name" value="Sig_transdc_resp-reg_receiver"/>
</dbReference>
<feature type="modified residue" description="4-aspartylphosphate" evidence="8">
    <location>
        <position position="332"/>
    </location>
</feature>
<evidence type="ECO:0000256" key="5">
    <source>
        <dbReference type="ARBA" id="ARBA00022741"/>
    </source>
</evidence>
<gene>
    <name evidence="10" type="ORF">HMF7854_03865</name>
</gene>
<evidence type="ECO:0000256" key="6">
    <source>
        <dbReference type="ARBA" id="ARBA00022777"/>
    </source>
</evidence>
<dbReference type="SUPFAM" id="SSF52172">
    <property type="entry name" value="CheY-like"/>
    <property type="match status" value="1"/>
</dbReference>
<keyword evidence="3 8" id="KW-0597">Phosphoprotein</keyword>
<evidence type="ECO:0000256" key="4">
    <source>
        <dbReference type="ARBA" id="ARBA00022679"/>
    </source>
</evidence>
<dbReference type="EC" id="2.7.13.3" evidence="2"/>
<evidence type="ECO:0000256" key="8">
    <source>
        <dbReference type="PROSITE-ProRule" id="PRU00169"/>
    </source>
</evidence>
<evidence type="ECO:0000259" key="9">
    <source>
        <dbReference type="PROSITE" id="PS50110"/>
    </source>
</evidence>
<dbReference type="PANTHER" id="PTHR41523:SF8">
    <property type="entry name" value="ETHYLENE RESPONSE SENSOR PROTEIN"/>
    <property type="match status" value="1"/>
</dbReference>
<accession>A0A3R9WRG9</accession>
<dbReference type="InterPro" id="IPR029016">
    <property type="entry name" value="GAF-like_dom_sf"/>
</dbReference>
<name>A0A3R9WRG9_9SPHN</name>
<dbReference type="RefSeq" id="WP_126717893.1">
    <property type="nucleotide sequence ID" value="NZ_RWJF01000001.1"/>
</dbReference>
<dbReference type="AlphaFoldDB" id="A0A3R9WRG9"/>
<evidence type="ECO:0000256" key="3">
    <source>
        <dbReference type="ARBA" id="ARBA00022553"/>
    </source>
</evidence>
<evidence type="ECO:0000256" key="7">
    <source>
        <dbReference type="ARBA" id="ARBA00022840"/>
    </source>
</evidence>
<comment type="caution">
    <text evidence="10">The sequence shown here is derived from an EMBL/GenBank/DDBJ whole genome shotgun (WGS) entry which is preliminary data.</text>
</comment>
<dbReference type="InterPro" id="IPR011006">
    <property type="entry name" value="CheY-like_superfamily"/>
</dbReference>
<keyword evidence="4" id="KW-0808">Transferase</keyword>
<dbReference type="GO" id="GO:0005524">
    <property type="term" value="F:ATP binding"/>
    <property type="evidence" value="ECO:0007669"/>
    <property type="project" value="UniProtKB-KW"/>
</dbReference>
<dbReference type="EMBL" id="RWJF01000001">
    <property type="protein sequence ID" value="RST30058.1"/>
    <property type="molecule type" value="Genomic_DNA"/>
</dbReference>
<keyword evidence="7" id="KW-0067">ATP-binding</keyword>
<evidence type="ECO:0000313" key="10">
    <source>
        <dbReference type="EMBL" id="RST30058.1"/>
    </source>
</evidence>
<dbReference type="SUPFAM" id="SSF55781">
    <property type="entry name" value="GAF domain-like"/>
    <property type="match status" value="1"/>
</dbReference>
<keyword evidence="5" id="KW-0547">Nucleotide-binding</keyword>
<dbReference type="GO" id="GO:0000160">
    <property type="term" value="P:phosphorelay signal transduction system"/>
    <property type="evidence" value="ECO:0007669"/>
    <property type="project" value="InterPro"/>
</dbReference>
<dbReference type="Proteomes" id="UP000274661">
    <property type="component" value="Unassembled WGS sequence"/>
</dbReference>
<dbReference type="PROSITE" id="PS50110">
    <property type="entry name" value="RESPONSE_REGULATORY"/>
    <property type="match status" value="1"/>
</dbReference>
<keyword evidence="6" id="KW-0418">Kinase</keyword>
<keyword evidence="11" id="KW-1185">Reference proteome</keyword>
<reference evidence="10 11" key="1">
    <citation type="submission" date="2018-12" db="EMBL/GenBank/DDBJ databases">
        <title>Sphingomonas sp. HMF7854 Genome sequencing and assembly.</title>
        <authorList>
            <person name="Cha I."/>
            <person name="Kang H."/>
            <person name="Kim H."/>
            <person name="Kang J."/>
            <person name="Joh K."/>
        </authorList>
    </citation>
    <scope>NUCLEOTIDE SEQUENCE [LARGE SCALE GENOMIC DNA]</scope>
    <source>
        <strain evidence="10 11">HMF7854</strain>
    </source>
</reference>
<dbReference type="GO" id="GO:0004673">
    <property type="term" value="F:protein histidine kinase activity"/>
    <property type="evidence" value="ECO:0007669"/>
    <property type="project" value="UniProtKB-EC"/>
</dbReference>
<evidence type="ECO:0000256" key="2">
    <source>
        <dbReference type="ARBA" id="ARBA00012438"/>
    </source>
</evidence>
<feature type="domain" description="Response regulatory" evidence="9">
    <location>
        <begin position="283"/>
        <end position="392"/>
    </location>
</feature>